<feature type="transmembrane region" description="Helical" evidence="10">
    <location>
        <begin position="117"/>
        <end position="135"/>
    </location>
</feature>
<feature type="transmembrane region" description="Helical" evidence="10">
    <location>
        <begin position="239"/>
        <end position="257"/>
    </location>
</feature>
<feature type="transmembrane region" description="Helical" evidence="10">
    <location>
        <begin position="470"/>
        <end position="490"/>
    </location>
</feature>
<dbReference type="InterPro" id="IPR027005">
    <property type="entry name" value="PMT-like"/>
</dbReference>
<comment type="subcellular location">
    <subcellularLocation>
        <location evidence="10">Cell membrane</location>
    </subcellularLocation>
    <subcellularLocation>
        <location evidence="1">Endomembrane system</location>
        <topology evidence="1">Multi-pass membrane protein</topology>
    </subcellularLocation>
</comment>
<feature type="transmembrane region" description="Helical" evidence="10">
    <location>
        <begin position="166"/>
        <end position="187"/>
    </location>
</feature>
<evidence type="ECO:0000256" key="5">
    <source>
        <dbReference type="ARBA" id="ARBA00022679"/>
    </source>
</evidence>
<feature type="domain" description="ArnT-like N-terminal" evidence="11">
    <location>
        <begin position="103"/>
        <end position="255"/>
    </location>
</feature>
<dbReference type="Pfam" id="PF02366">
    <property type="entry name" value="PMT"/>
    <property type="match status" value="1"/>
</dbReference>
<keyword evidence="4 10" id="KW-0328">Glycosyltransferase</keyword>
<protein>
    <recommendedName>
        <fullName evidence="9 10">Polyprenol-phosphate-mannose--protein mannosyltransferase</fullName>
        <ecNumber evidence="10">2.4.1.-</ecNumber>
    </recommendedName>
</protein>
<feature type="transmembrane region" description="Helical" evidence="10">
    <location>
        <begin position="33"/>
        <end position="53"/>
    </location>
</feature>
<feature type="transmembrane region" description="Helical" evidence="10">
    <location>
        <begin position="412"/>
        <end position="429"/>
    </location>
</feature>
<name>A0ABN2HIU4_9ACTN</name>
<evidence type="ECO:0000313" key="13">
    <source>
        <dbReference type="EMBL" id="GAA1688670.1"/>
    </source>
</evidence>
<evidence type="ECO:0000256" key="4">
    <source>
        <dbReference type="ARBA" id="ARBA00022676"/>
    </source>
</evidence>
<dbReference type="EC" id="2.4.1.-" evidence="10"/>
<dbReference type="InterPro" id="IPR032421">
    <property type="entry name" value="PMT_4TMC"/>
</dbReference>
<evidence type="ECO:0000256" key="10">
    <source>
        <dbReference type="RuleBase" id="RU367007"/>
    </source>
</evidence>
<accession>A0ABN2HIU4</accession>
<feature type="transmembrane region" description="Helical" evidence="10">
    <location>
        <begin position="277"/>
        <end position="298"/>
    </location>
</feature>
<keyword evidence="10" id="KW-1003">Cell membrane</keyword>
<comment type="function">
    <text evidence="10">Protein O-mannosyltransferase that catalyzes the transfer of a single mannose residue from a polyprenol phospho-mannosyl lipidic donor to the hydroxyl group of selected serine and threonine residues in acceptor proteins.</text>
</comment>
<dbReference type="Pfam" id="PF16192">
    <property type="entry name" value="PMT_4TMC"/>
    <property type="match status" value="1"/>
</dbReference>
<dbReference type="InterPro" id="IPR003342">
    <property type="entry name" value="ArnT-like_N"/>
</dbReference>
<reference evidence="13 14" key="1">
    <citation type="journal article" date="2019" name="Int. J. Syst. Evol. Microbiol.">
        <title>The Global Catalogue of Microorganisms (GCM) 10K type strain sequencing project: providing services to taxonomists for standard genome sequencing and annotation.</title>
        <authorList>
            <consortium name="The Broad Institute Genomics Platform"/>
            <consortium name="The Broad Institute Genome Sequencing Center for Infectious Disease"/>
            <person name="Wu L."/>
            <person name="Ma J."/>
        </authorList>
    </citation>
    <scope>NUCLEOTIDE SEQUENCE [LARGE SCALE GENOMIC DNA]</scope>
    <source>
        <strain evidence="13 14">JCM 14718</strain>
    </source>
</reference>
<evidence type="ECO:0000259" key="11">
    <source>
        <dbReference type="Pfam" id="PF02366"/>
    </source>
</evidence>
<evidence type="ECO:0000256" key="9">
    <source>
        <dbReference type="ARBA" id="ARBA00093617"/>
    </source>
</evidence>
<dbReference type="PANTHER" id="PTHR10050:SF46">
    <property type="entry name" value="PROTEIN O-MANNOSYL-TRANSFERASE 2"/>
    <property type="match status" value="1"/>
</dbReference>
<comment type="pathway">
    <text evidence="2 10">Protein modification; protein glycosylation.</text>
</comment>
<keyword evidence="7 10" id="KW-1133">Transmembrane helix</keyword>
<keyword evidence="14" id="KW-1185">Reference proteome</keyword>
<dbReference type="Proteomes" id="UP001500618">
    <property type="component" value="Unassembled WGS sequence"/>
</dbReference>
<keyword evidence="6 10" id="KW-0812">Transmembrane</keyword>
<gene>
    <name evidence="13" type="ORF">GCM10009765_42670</name>
</gene>
<feature type="transmembrane region" description="Helical" evidence="10">
    <location>
        <begin position="435"/>
        <end position="458"/>
    </location>
</feature>
<evidence type="ECO:0000256" key="1">
    <source>
        <dbReference type="ARBA" id="ARBA00004127"/>
    </source>
</evidence>
<organism evidence="13 14">
    <name type="scientific">Fodinicola feengrottensis</name>
    <dbReference type="NCBI Taxonomy" id="435914"/>
    <lineage>
        <taxon>Bacteria</taxon>
        <taxon>Bacillati</taxon>
        <taxon>Actinomycetota</taxon>
        <taxon>Actinomycetes</taxon>
        <taxon>Mycobacteriales</taxon>
        <taxon>Fodinicola</taxon>
    </lineage>
</organism>
<comment type="similarity">
    <text evidence="3 10">Belongs to the glycosyltransferase 39 family.</text>
</comment>
<comment type="caution">
    <text evidence="13">The sequence shown here is derived from an EMBL/GenBank/DDBJ whole genome shotgun (WGS) entry which is preliminary data.</text>
</comment>
<evidence type="ECO:0000259" key="12">
    <source>
        <dbReference type="Pfam" id="PF16192"/>
    </source>
</evidence>
<evidence type="ECO:0000256" key="3">
    <source>
        <dbReference type="ARBA" id="ARBA00007222"/>
    </source>
</evidence>
<evidence type="ECO:0000256" key="6">
    <source>
        <dbReference type="ARBA" id="ARBA00022692"/>
    </source>
</evidence>
<proteinExistence type="inferred from homology"/>
<evidence type="ECO:0000313" key="14">
    <source>
        <dbReference type="Proteomes" id="UP001500618"/>
    </source>
</evidence>
<evidence type="ECO:0000256" key="2">
    <source>
        <dbReference type="ARBA" id="ARBA00004922"/>
    </source>
</evidence>
<feature type="transmembrane region" description="Helical" evidence="10">
    <location>
        <begin position="214"/>
        <end position="233"/>
    </location>
</feature>
<evidence type="ECO:0000256" key="7">
    <source>
        <dbReference type="ARBA" id="ARBA00022989"/>
    </source>
</evidence>
<keyword evidence="5 10" id="KW-0808">Transferase</keyword>
<evidence type="ECO:0000256" key="8">
    <source>
        <dbReference type="ARBA" id="ARBA00023136"/>
    </source>
</evidence>
<feature type="transmembrane region" description="Helical" evidence="10">
    <location>
        <begin position="388"/>
        <end position="405"/>
    </location>
</feature>
<dbReference type="PANTHER" id="PTHR10050">
    <property type="entry name" value="DOLICHYL-PHOSPHATE-MANNOSE--PROTEIN MANNOSYLTRANSFERASE"/>
    <property type="match status" value="1"/>
</dbReference>
<feature type="domain" description="Protein O-mannosyl-transferase C-terminal four TM" evidence="12">
    <location>
        <begin position="327"/>
        <end position="512"/>
    </location>
</feature>
<sequence length="513" mass="57639">MPVSLIKKVDDGRIRLTQELRDRLFRPLPQDAVMSWVWTIAITVLGGVLRFAFLTRPRADDKLQIFDEVYYVHDSWTLLHNGYELNTTNDGPGFIVHPPVGKWCIAMGEALFGENPFGWRVAAAVAGTLAILLLIRIGRRMFRSTLLGCIAGLLLCLDGLELVQSRAALLDIFLMTFLLAAFGCLVLDRDHRRKTTLRAIENGRATVRRLPGRTLASVPWWRFAAGVFTGLALGVKWSAVYFIVGYVVLSLAWEIGVRRSAGVRRPIRDALLDETGWLAAFVGFVLLTYVASWTGWFVTSGGWDRNFYADGHGGHPLPPIINALYNLGQYHLQILHFHTTLDAKHPYQSWPWGWLLLDRPVAYAYSGKGFCGVGVTCSTETLALGTPTLWWAFLPAIAATVWQWIAGRDWRAAAVLVGVIAGIVPWFAFPNRTMFYFYALPALPFLILVLTVVLGRILGDQSATRERRTVGAIIVGTYVLIVAMTFAYFWPIYTSETITYAQWHARMWLDSWI</sequence>
<keyword evidence="8 10" id="KW-0472">Membrane</keyword>
<dbReference type="EMBL" id="BAAANY010000015">
    <property type="protein sequence ID" value="GAA1688670.1"/>
    <property type="molecule type" value="Genomic_DNA"/>
</dbReference>